<dbReference type="CDD" id="cd03031">
    <property type="entry name" value="GRX_GRX_like"/>
    <property type="match status" value="1"/>
</dbReference>
<organism evidence="2">
    <name type="scientific">Daucus carota subsp. sativus</name>
    <name type="common">Carrot</name>
    <dbReference type="NCBI Taxonomy" id="79200"/>
    <lineage>
        <taxon>Eukaryota</taxon>
        <taxon>Viridiplantae</taxon>
        <taxon>Streptophyta</taxon>
        <taxon>Embryophyta</taxon>
        <taxon>Tracheophyta</taxon>
        <taxon>Spermatophyta</taxon>
        <taxon>Magnoliopsida</taxon>
        <taxon>eudicotyledons</taxon>
        <taxon>Gunneridae</taxon>
        <taxon>Pentapetalae</taxon>
        <taxon>asterids</taxon>
        <taxon>campanulids</taxon>
        <taxon>Apiales</taxon>
        <taxon>Apiaceae</taxon>
        <taxon>Apioideae</taxon>
        <taxon>Scandiceae</taxon>
        <taxon>Daucinae</taxon>
        <taxon>Daucus</taxon>
        <taxon>Daucus sect. Daucus</taxon>
    </lineage>
</organism>
<evidence type="ECO:0000313" key="3">
    <source>
        <dbReference type="EMBL" id="WOH06245.1"/>
    </source>
</evidence>
<dbReference type="OrthoDB" id="423313at2759"/>
<dbReference type="PANTHER" id="PTHR45669:SF14">
    <property type="entry name" value="EMB|CAB81925.1-RELATED"/>
    <property type="match status" value="1"/>
</dbReference>
<proteinExistence type="predicted"/>
<feature type="domain" description="Glutaredoxin" evidence="1">
    <location>
        <begin position="147"/>
        <end position="213"/>
    </location>
</feature>
<dbReference type="Pfam" id="PF23733">
    <property type="entry name" value="GRXCR1-2_C"/>
    <property type="match status" value="1"/>
</dbReference>
<dbReference type="EMBL" id="CP093348">
    <property type="protein sequence ID" value="WOH06245.1"/>
    <property type="molecule type" value="Genomic_DNA"/>
</dbReference>
<sequence>MRGMRERLARKLKSISTITNLKQGLVFQVNAADQCKELGHAYDSLHDVVPYKISLSELINNVEDEDFDDCNVEDEDFDQGFHVTERQSQACNLDKSEGILSNKSLAISEPMVIENSTTVKEVMDDIELHSSLSDFEEKCPPGGSDSVILYTTSLRGIRKTFEDCSTIRFLLESFRILYLERDVSMHMKFREELWKIMEGKIVPPRLFIRGRLIGGADEVVRLHEQGQLRKLLEGIPKTAYNCPCHGCAGVRFIVCVSCNGSRKMSVDDQSYENPVRCPDCNENGLVQCPICS</sequence>
<dbReference type="PANTHER" id="PTHR45669">
    <property type="entry name" value="GLUTAREDOXIN DOMAIN-CONTAINING CYSTEINE-RICH PROTEIN CG12206-RELATED"/>
    <property type="match status" value="1"/>
</dbReference>
<dbReference type="AlphaFoldDB" id="A0A164WLM8"/>
<dbReference type="InterPro" id="IPR002109">
    <property type="entry name" value="Glutaredoxin"/>
</dbReference>
<gene>
    <name evidence="2" type="ORF">DCAR_020687</name>
    <name evidence="3" type="ORF">DCAR_0625668</name>
</gene>
<dbReference type="EMBL" id="LNRQ01000006">
    <property type="protein sequence ID" value="KZM91948.1"/>
    <property type="molecule type" value="Genomic_DNA"/>
</dbReference>
<dbReference type="OMA" id="CANMRFV"/>
<name>A0A164WLM8_DAUCS</name>
<evidence type="ECO:0000259" key="1">
    <source>
        <dbReference type="Pfam" id="PF00462"/>
    </source>
</evidence>
<reference evidence="3" key="2">
    <citation type="submission" date="2022-03" db="EMBL/GenBank/DDBJ databases">
        <title>Draft title - Genomic analysis of global carrot germplasm unveils the trajectory of domestication and the origin of high carotenoid orange carrot.</title>
        <authorList>
            <person name="Iorizzo M."/>
            <person name="Ellison S."/>
            <person name="Senalik D."/>
            <person name="Macko-Podgorni A."/>
            <person name="Grzebelus D."/>
            <person name="Bostan H."/>
            <person name="Rolling W."/>
            <person name="Curaba J."/>
            <person name="Simon P."/>
        </authorList>
    </citation>
    <scope>NUCLEOTIDE SEQUENCE</scope>
    <source>
        <tissue evidence="3">Leaf</tissue>
    </source>
</reference>
<dbReference type="SUPFAM" id="SSF52833">
    <property type="entry name" value="Thioredoxin-like"/>
    <property type="match status" value="1"/>
</dbReference>
<dbReference type="Gramene" id="KZM91948">
    <property type="protein sequence ID" value="KZM91948"/>
    <property type="gene ID" value="DCAR_020687"/>
</dbReference>
<dbReference type="InterPro" id="IPR036249">
    <property type="entry name" value="Thioredoxin-like_sf"/>
</dbReference>
<evidence type="ECO:0000313" key="4">
    <source>
        <dbReference type="Proteomes" id="UP000077755"/>
    </source>
</evidence>
<accession>A0A164WLM8</accession>
<evidence type="ECO:0000313" key="2">
    <source>
        <dbReference type="EMBL" id="KZM91948.1"/>
    </source>
</evidence>
<dbReference type="Gene3D" id="3.40.30.10">
    <property type="entry name" value="Glutaredoxin"/>
    <property type="match status" value="1"/>
</dbReference>
<dbReference type="STRING" id="79200.A0A164WLM8"/>
<reference evidence="2" key="1">
    <citation type="journal article" date="2016" name="Nat. Genet.">
        <title>A high-quality carrot genome assembly provides new insights into carotenoid accumulation and asterid genome evolution.</title>
        <authorList>
            <person name="Iorizzo M."/>
            <person name="Ellison S."/>
            <person name="Senalik D."/>
            <person name="Zeng P."/>
            <person name="Satapoomin P."/>
            <person name="Huang J."/>
            <person name="Bowman M."/>
            <person name="Iovene M."/>
            <person name="Sanseverino W."/>
            <person name="Cavagnaro P."/>
            <person name="Yildiz M."/>
            <person name="Macko-Podgorni A."/>
            <person name="Moranska E."/>
            <person name="Grzebelus E."/>
            <person name="Grzebelus D."/>
            <person name="Ashrafi H."/>
            <person name="Zheng Z."/>
            <person name="Cheng S."/>
            <person name="Spooner D."/>
            <person name="Van Deynze A."/>
            <person name="Simon P."/>
        </authorList>
    </citation>
    <scope>NUCLEOTIDE SEQUENCE [LARGE SCALE GENOMIC DNA]</scope>
    <source>
        <tissue evidence="2">Leaf</tissue>
    </source>
</reference>
<dbReference type="KEGG" id="dcr:108226501"/>
<dbReference type="Proteomes" id="UP000077755">
    <property type="component" value="Chromosome 6"/>
</dbReference>
<keyword evidence="4" id="KW-1185">Reference proteome</keyword>
<dbReference type="Pfam" id="PF00462">
    <property type="entry name" value="Glutaredoxin"/>
    <property type="match status" value="1"/>
</dbReference>
<protein>
    <recommendedName>
        <fullName evidence="1">Glutaredoxin domain-containing protein</fullName>
    </recommendedName>
</protein>
<dbReference type="PROSITE" id="PS51354">
    <property type="entry name" value="GLUTAREDOXIN_2"/>
    <property type="match status" value="1"/>
</dbReference>